<protein>
    <recommendedName>
        <fullName evidence="1">LPS-assembly protein LptD</fullName>
    </recommendedName>
</protein>
<accession>A0A809S6Q0</accession>
<dbReference type="EMBL" id="AP021857">
    <property type="protein sequence ID" value="BBO21811.1"/>
    <property type="molecule type" value="Genomic_DNA"/>
</dbReference>
<dbReference type="GO" id="GO:0043165">
    <property type="term" value="P:Gram-negative-bacterium-type cell outer membrane assembly"/>
    <property type="evidence" value="ECO:0007669"/>
    <property type="project" value="UniProtKB-UniRule"/>
</dbReference>
<dbReference type="KEGG" id="ddz:DSYM_25100"/>
<dbReference type="HAMAP" id="MF_01411">
    <property type="entry name" value="LPS_assembly_LptD"/>
    <property type="match status" value="1"/>
</dbReference>
<name>A0A809S6Q0_9PROT</name>
<dbReference type="Proteomes" id="UP000662914">
    <property type="component" value="Chromosome"/>
</dbReference>
<feature type="chain" id="PRO_5035348815" description="LPS-assembly protein LptD" evidence="1">
    <location>
        <begin position="22"/>
        <end position="968"/>
    </location>
</feature>
<feature type="domain" description="LPS-assembly protein LptD central" evidence="4">
    <location>
        <begin position="406"/>
        <end position="496"/>
    </location>
</feature>
<feature type="compositionally biased region" description="Low complexity" evidence="2">
    <location>
        <begin position="152"/>
        <end position="163"/>
    </location>
</feature>
<keyword evidence="1" id="KW-0732">Signal</keyword>
<organism evidence="5 6">
    <name type="scientific">Candidatus Desulfobacillus denitrificans</name>
    <dbReference type="NCBI Taxonomy" id="2608985"/>
    <lineage>
        <taxon>Bacteria</taxon>
        <taxon>Pseudomonadati</taxon>
        <taxon>Pseudomonadota</taxon>
        <taxon>Betaproteobacteria</taxon>
        <taxon>Candidatus Desulfobacillus</taxon>
    </lineage>
</organism>
<evidence type="ECO:0000259" key="3">
    <source>
        <dbReference type="Pfam" id="PF04453"/>
    </source>
</evidence>
<keyword evidence="1" id="KW-0998">Cell outer membrane</keyword>
<comment type="caution">
    <text evidence="1">Lacks conserved residue(s) required for the propagation of feature annotation.</text>
</comment>
<evidence type="ECO:0000313" key="5">
    <source>
        <dbReference type="EMBL" id="BBO21811.1"/>
    </source>
</evidence>
<dbReference type="PANTHER" id="PTHR30189:SF1">
    <property type="entry name" value="LPS-ASSEMBLY PROTEIN LPTD"/>
    <property type="match status" value="1"/>
</dbReference>
<dbReference type="InterPro" id="IPR007543">
    <property type="entry name" value="LptD_C"/>
</dbReference>
<feature type="domain" description="LptD C-terminal" evidence="3">
    <location>
        <begin position="505"/>
        <end position="877"/>
    </location>
</feature>
<dbReference type="PANTHER" id="PTHR30189">
    <property type="entry name" value="LPS-ASSEMBLY PROTEIN"/>
    <property type="match status" value="1"/>
</dbReference>
<comment type="subcellular location">
    <subcellularLocation>
        <location evidence="1">Cell outer membrane</location>
    </subcellularLocation>
</comment>
<reference evidence="5" key="1">
    <citation type="journal article" name="DNA Res.">
        <title>The physiological potential of anammox bacteria as revealed by their core genome structure.</title>
        <authorList>
            <person name="Okubo T."/>
            <person name="Toyoda A."/>
            <person name="Fukuhara K."/>
            <person name="Uchiyama I."/>
            <person name="Harigaya Y."/>
            <person name="Kuroiwa M."/>
            <person name="Suzuki T."/>
            <person name="Murakami Y."/>
            <person name="Suwa Y."/>
            <person name="Takami H."/>
        </authorList>
    </citation>
    <scope>NUCLEOTIDE SEQUENCE</scope>
    <source>
        <strain evidence="5">317325-3</strain>
    </source>
</reference>
<comment type="similarity">
    <text evidence="1">Belongs to the LptD family.</text>
</comment>
<dbReference type="GO" id="GO:1990351">
    <property type="term" value="C:transporter complex"/>
    <property type="evidence" value="ECO:0007669"/>
    <property type="project" value="TreeGrafter"/>
</dbReference>
<evidence type="ECO:0000256" key="1">
    <source>
        <dbReference type="HAMAP-Rule" id="MF_01411"/>
    </source>
</evidence>
<dbReference type="Pfam" id="PF19838">
    <property type="entry name" value="LptD_2"/>
    <property type="match status" value="1"/>
</dbReference>
<dbReference type="Pfam" id="PF04453">
    <property type="entry name" value="LptD"/>
    <property type="match status" value="1"/>
</dbReference>
<evidence type="ECO:0000259" key="4">
    <source>
        <dbReference type="Pfam" id="PF19838"/>
    </source>
</evidence>
<dbReference type="InterPro" id="IPR045659">
    <property type="entry name" value="LptD_2"/>
</dbReference>
<proteinExistence type="inferred from homology"/>
<evidence type="ECO:0000256" key="2">
    <source>
        <dbReference type="SAM" id="MobiDB-lite"/>
    </source>
</evidence>
<sequence precursor="true">MHAPARLALVFTFGLSGSLLAAENLPPLRVDPALLGMGAASPKAEAPIEVPSSAVKPVQAPVLAEPPREEAPVRPAAPAVAEKKVTPSAPTQAPEPVKPVPRAAAADKGQPQREAAVAGKAAESGRAKVEQPQREARPAPRAASAEKEEAGKPAATAPQAAERSPAKAEQPPQVEEQPKLPPRYSAYAEAGLVPRLRPDSQLRPHEADKNAQYPTFIAASRLDGRNDNEVVAEGEAELRRTNTSITADRLTYWKIEDEMEAVGDVRYAKEADRMSGPKLRLSLTDNTGYFEQPEYSVTRSAKEQKQAYSPVLGAVAQPVKKLPSFLPREKKEKDAIATIAGEVVDTDHKLTTASGHADRLEFRGENRMRLTNATYSTCAADDPAWYARMAQLDLDYDREVGEARDATVVFKGVPLFYSPWVGFSLNNRRKSGLLAPTFGTSSKSGIEFTLPYYWDIAPNMDMTIAPRLMSKRGLQINSDFRYLNYDYNGLARVEWLPDDRVYGKSRYAYSILHNHPNLGNGFSGLLNVSGVSDSTYMRDLSTRITEASQGNMLRQGLLSYGSWWGSATVNLQTYQTLQDPALPPVSKPYQRLPQVTVVSNRPDFIGGTAFAFNGEWVNFDHPTLDTARRLTLYPQLSLPLMTSAGYVTPKIGLHSTRYDIDRRTSVGPDTIVRNLPVFSVDSGVAFERDFEWFGKGLTQTLEPRLFYLLVPQRTQNQIPVFDSGLADFNFATIFSDNIYSGVDRIADANQLTAALTSRLIDPQTGEEYVRGMVGQRYYFAKQNVTLPGEPARPGGTSDFLAALSGRLTPKTYADVAWQYDPRDGQTERFALGGRWQPDFAKVLNASYRYTRDHTPMGGTPGIRQVDFSGQWPLSQGWYGVGRFNYSLKERKIIETIGGLEYDGGCWVGRLVLQRYATSTGNTNTALFVQLELNDFSKVGSNPLELLSRRIPGYGRINQVPSNPVFGYE</sequence>
<dbReference type="GO" id="GO:0009279">
    <property type="term" value="C:cell outer membrane"/>
    <property type="evidence" value="ECO:0007669"/>
    <property type="project" value="UniProtKB-SubCell"/>
</dbReference>
<dbReference type="InterPro" id="IPR050218">
    <property type="entry name" value="LptD"/>
</dbReference>
<dbReference type="InterPro" id="IPR020889">
    <property type="entry name" value="LipoPS_assembly_LptD"/>
</dbReference>
<comment type="subunit">
    <text evidence="1">Component of the lipopolysaccharide transport and assembly complex. Interacts with LptE and LptA.</text>
</comment>
<feature type="signal peptide" evidence="1">
    <location>
        <begin position="1"/>
        <end position="21"/>
    </location>
</feature>
<feature type="compositionally biased region" description="Basic and acidic residues" evidence="2">
    <location>
        <begin position="123"/>
        <end position="151"/>
    </location>
</feature>
<evidence type="ECO:0000313" key="6">
    <source>
        <dbReference type="Proteomes" id="UP000662914"/>
    </source>
</evidence>
<keyword evidence="1" id="KW-0472">Membrane</keyword>
<dbReference type="AlphaFoldDB" id="A0A809S6Q0"/>
<comment type="function">
    <text evidence="1">Together with LptE, is involved in the assembly of lipopolysaccharide (LPS) at the surface of the outer membrane.</text>
</comment>
<feature type="region of interest" description="Disordered" evidence="2">
    <location>
        <begin position="62"/>
        <end position="182"/>
    </location>
</feature>
<gene>
    <name evidence="1" type="primary">lptD</name>
    <name evidence="5" type="ORF">DSYM_25100</name>
</gene>
<dbReference type="GO" id="GO:0015920">
    <property type="term" value="P:lipopolysaccharide transport"/>
    <property type="evidence" value="ECO:0007669"/>
    <property type="project" value="InterPro"/>
</dbReference>